<feature type="repeat" description="ANK" evidence="3">
    <location>
        <begin position="101"/>
        <end position="133"/>
    </location>
</feature>
<sequence length="268" mass="28075">MSSYNCTGGDSHENQDRSTKRSALDKGESLGTPRQASLRRQGMVIVGLGVGEVPEHVKLGGFRRVRDARQGPDGVLDSAGKADERADLIARVASLEGAEPFDNRVVQCAVKAGQFVIVKLLLDNGADTDEEDSAQGLPLALAVPGAQKALASLLIEAGADLNKATGQDKNTMLSPAISNKNESMVRFLIYPGSSTLLALAVAQGNEAIVHLLLEAGVEGQIHTPARPSSNESLPLAAAIEARNVGISRALLQFGADTGMRCGQTEEPD</sequence>
<comment type="caution">
    <text evidence="5">The sequence shown here is derived from an EMBL/GenBank/DDBJ whole genome shotgun (WGS) entry which is preliminary data.</text>
</comment>
<dbReference type="GeneID" id="85322691"/>
<dbReference type="Proteomes" id="UP001172101">
    <property type="component" value="Unassembled WGS sequence"/>
</dbReference>
<dbReference type="SMART" id="SM00248">
    <property type="entry name" value="ANK"/>
    <property type="match status" value="4"/>
</dbReference>
<evidence type="ECO:0000313" key="5">
    <source>
        <dbReference type="EMBL" id="KAK0727566.1"/>
    </source>
</evidence>
<dbReference type="RefSeq" id="XP_060300421.1">
    <property type="nucleotide sequence ID" value="XM_060439421.1"/>
</dbReference>
<organism evidence="5 6">
    <name type="scientific">Lasiosphaeria miniovina</name>
    <dbReference type="NCBI Taxonomy" id="1954250"/>
    <lineage>
        <taxon>Eukaryota</taxon>
        <taxon>Fungi</taxon>
        <taxon>Dikarya</taxon>
        <taxon>Ascomycota</taxon>
        <taxon>Pezizomycotina</taxon>
        <taxon>Sordariomycetes</taxon>
        <taxon>Sordariomycetidae</taxon>
        <taxon>Sordariales</taxon>
        <taxon>Lasiosphaeriaceae</taxon>
        <taxon>Lasiosphaeria</taxon>
    </lineage>
</organism>
<dbReference type="InterPro" id="IPR002110">
    <property type="entry name" value="Ankyrin_rpt"/>
</dbReference>
<keyword evidence="1" id="KW-0677">Repeat</keyword>
<evidence type="ECO:0000256" key="1">
    <source>
        <dbReference type="ARBA" id="ARBA00022737"/>
    </source>
</evidence>
<dbReference type="InterPro" id="IPR036770">
    <property type="entry name" value="Ankyrin_rpt-contain_sf"/>
</dbReference>
<name>A0AA40E862_9PEZI</name>
<evidence type="ECO:0000256" key="4">
    <source>
        <dbReference type="SAM" id="MobiDB-lite"/>
    </source>
</evidence>
<dbReference type="PANTHER" id="PTHR24198">
    <property type="entry name" value="ANKYRIN REPEAT AND PROTEIN KINASE DOMAIN-CONTAINING PROTEIN"/>
    <property type="match status" value="1"/>
</dbReference>
<dbReference type="SUPFAM" id="SSF48403">
    <property type="entry name" value="Ankyrin repeat"/>
    <property type="match status" value="1"/>
</dbReference>
<dbReference type="Gene3D" id="1.25.40.20">
    <property type="entry name" value="Ankyrin repeat-containing domain"/>
    <property type="match status" value="2"/>
</dbReference>
<evidence type="ECO:0000313" key="6">
    <source>
        <dbReference type="Proteomes" id="UP001172101"/>
    </source>
</evidence>
<evidence type="ECO:0000256" key="3">
    <source>
        <dbReference type="PROSITE-ProRule" id="PRU00023"/>
    </source>
</evidence>
<proteinExistence type="predicted"/>
<reference evidence="5" key="1">
    <citation type="submission" date="2023-06" db="EMBL/GenBank/DDBJ databases">
        <title>Genome-scale phylogeny and comparative genomics of the fungal order Sordariales.</title>
        <authorList>
            <consortium name="Lawrence Berkeley National Laboratory"/>
            <person name="Hensen N."/>
            <person name="Bonometti L."/>
            <person name="Westerberg I."/>
            <person name="Brannstrom I.O."/>
            <person name="Guillou S."/>
            <person name="Cros-Aarteil S."/>
            <person name="Calhoun S."/>
            <person name="Haridas S."/>
            <person name="Kuo A."/>
            <person name="Mondo S."/>
            <person name="Pangilinan J."/>
            <person name="Riley R."/>
            <person name="LaButti K."/>
            <person name="Andreopoulos B."/>
            <person name="Lipzen A."/>
            <person name="Chen C."/>
            <person name="Yanf M."/>
            <person name="Daum C."/>
            <person name="Ng V."/>
            <person name="Clum A."/>
            <person name="Steindorff A."/>
            <person name="Ohm R."/>
            <person name="Martin F."/>
            <person name="Silar P."/>
            <person name="Natvig D."/>
            <person name="Lalanne C."/>
            <person name="Gautier V."/>
            <person name="Ament-velasquez S.L."/>
            <person name="Kruys A."/>
            <person name="Hutchinson M.I."/>
            <person name="Powell A.J."/>
            <person name="Barry K."/>
            <person name="Miller A.N."/>
            <person name="Grigoriev I.V."/>
            <person name="Debuchy R."/>
            <person name="Gladieux P."/>
            <person name="Thoren M.H."/>
            <person name="Johannesson H."/>
        </authorList>
    </citation>
    <scope>NUCLEOTIDE SEQUENCE</scope>
    <source>
        <strain evidence="5">SMH2392-1A</strain>
    </source>
</reference>
<keyword evidence="6" id="KW-1185">Reference proteome</keyword>
<keyword evidence="2 3" id="KW-0040">ANK repeat</keyword>
<evidence type="ECO:0000256" key="2">
    <source>
        <dbReference type="ARBA" id="ARBA00023043"/>
    </source>
</evidence>
<feature type="compositionally biased region" description="Basic and acidic residues" evidence="4">
    <location>
        <begin position="10"/>
        <end position="28"/>
    </location>
</feature>
<dbReference type="PROSITE" id="PS50088">
    <property type="entry name" value="ANK_REPEAT"/>
    <property type="match status" value="1"/>
</dbReference>
<accession>A0AA40E862</accession>
<dbReference type="PANTHER" id="PTHR24198:SF165">
    <property type="entry name" value="ANKYRIN REPEAT-CONTAINING PROTEIN-RELATED"/>
    <property type="match status" value="1"/>
</dbReference>
<dbReference type="EMBL" id="JAUIRO010000002">
    <property type="protein sequence ID" value="KAK0727566.1"/>
    <property type="molecule type" value="Genomic_DNA"/>
</dbReference>
<gene>
    <name evidence="5" type="ORF">B0T26DRAFT_672216</name>
</gene>
<dbReference type="Pfam" id="PF12796">
    <property type="entry name" value="Ank_2"/>
    <property type="match status" value="1"/>
</dbReference>
<protein>
    <submittedName>
        <fullName evidence="5">Ankyrin repeat-containing domain protein</fullName>
    </submittedName>
</protein>
<dbReference type="AlphaFoldDB" id="A0AA40E862"/>
<feature type="region of interest" description="Disordered" evidence="4">
    <location>
        <begin position="1"/>
        <end position="36"/>
    </location>
</feature>